<reference evidence="3" key="1">
    <citation type="journal article" date="2020" name="Stud. Mycol.">
        <title>101 Dothideomycetes genomes: a test case for predicting lifestyles and emergence of pathogens.</title>
        <authorList>
            <person name="Haridas S."/>
            <person name="Albert R."/>
            <person name="Binder M."/>
            <person name="Bloem J."/>
            <person name="Labutti K."/>
            <person name="Salamov A."/>
            <person name="Andreopoulos B."/>
            <person name="Baker S."/>
            <person name="Barry K."/>
            <person name="Bills G."/>
            <person name="Bluhm B."/>
            <person name="Cannon C."/>
            <person name="Castanera R."/>
            <person name="Culley D."/>
            <person name="Daum C."/>
            <person name="Ezra D."/>
            <person name="Gonzalez J."/>
            <person name="Henrissat B."/>
            <person name="Kuo A."/>
            <person name="Liang C."/>
            <person name="Lipzen A."/>
            <person name="Lutzoni F."/>
            <person name="Magnuson J."/>
            <person name="Mondo S."/>
            <person name="Nolan M."/>
            <person name="Ohm R."/>
            <person name="Pangilinan J."/>
            <person name="Park H.-J."/>
            <person name="Ramirez L."/>
            <person name="Alfaro M."/>
            <person name="Sun H."/>
            <person name="Tritt A."/>
            <person name="Yoshinaga Y."/>
            <person name="Zwiers L.-H."/>
            <person name="Turgeon B."/>
            <person name="Goodwin S."/>
            <person name="Spatafora J."/>
            <person name="Crous P."/>
            <person name="Grigoriev I."/>
        </authorList>
    </citation>
    <scope>NUCLEOTIDE SEQUENCE</scope>
    <source>
        <strain evidence="3">CBS 119925</strain>
    </source>
</reference>
<dbReference type="PANTHER" id="PTHR21310">
    <property type="entry name" value="AMINOGLYCOSIDE PHOSPHOTRANSFERASE-RELATED-RELATED"/>
    <property type="match status" value="1"/>
</dbReference>
<evidence type="ECO:0000256" key="1">
    <source>
        <dbReference type="SAM" id="MobiDB-lite"/>
    </source>
</evidence>
<dbReference type="OrthoDB" id="2906425at2759"/>
<dbReference type="Proteomes" id="UP000799440">
    <property type="component" value="Unassembled WGS sequence"/>
</dbReference>
<dbReference type="SUPFAM" id="SSF56112">
    <property type="entry name" value="Protein kinase-like (PK-like)"/>
    <property type="match status" value="1"/>
</dbReference>
<evidence type="ECO:0000313" key="3">
    <source>
        <dbReference type="EMBL" id="KAF2741715.1"/>
    </source>
</evidence>
<evidence type="ECO:0000259" key="2">
    <source>
        <dbReference type="Pfam" id="PF01636"/>
    </source>
</evidence>
<keyword evidence="3" id="KW-0418">Kinase</keyword>
<dbReference type="InterPro" id="IPR002575">
    <property type="entry name" value="Aminoglycoside_PTrfase"/>
</dbReference>
<dbReference type="GO" id="GO:0016301">
    <property type="term" value="F:kinase activity"/>
    <property type="evidence" value="ECO:0007669"/>
    <property type="project" value="UniProtKB-KW"/>
</dbReference>
<dbReference type="InterPro" id="IPR051678">
    <property type="entry name" value="AGP_Transferase"/>
</dbReference>
<feature type="compositionally biased region" description="Polar residues" evidence="1">
    <location>
        <begin position="237"/>
        <end position="246"/>
    </location>
</feature>
<evidence type="ECO:0000313" key="4">
    <source>
        <dbReference type="Proteomes" id="UP000799440"/>
    </source>
</evidence>
<gene>
    <name evidence="3" type="ORF">M011DRAFT_491139</name>
</gene>
<feature type="region of interest" description="Disordered" evidence="1">
    <location>
        <begin position="237"/>
        <end position="259"/>
    </location>
</feature>
<accession>A0A6A6UUA3</accession>
<protein>
    <submittedName>
        <fullName evidence="3">Kinase-like protein</fullName>
    </submittedName>
</protein>
<dbReference type="CDD" id="cd05120">
    <property type="entry name" value="APH_ChoK_like"/>
    <property type="match status" value="1"/>
</dbReference>
<dbReference type="InterPro" id="IPR011009">
    <property type="entry name" value="Kinase-like_dom_sf"/>
</dbReference>
<keyword evidence="3" id="KW-0808">Transferase</keyword>
<dbReference type="EMBL" id="MU006629">
    <property type="protein sequence ID" value="KAF2741715.1"/>
    <property type="molecule type" value="Genomic_DNA"/>
</dbReference>
<feature type="domain" description="Aminoglycoside phosphotransferase" evidence="2">
    <location>
        <begin position="41"/>
        <end position="223"/>
    </location>
</feature>
<organism evidence="3 4">
    <name type="scientific">Sporormia fimetaria CBS 119925</name>
    <dbReference type="NCBI Taxonomy" id="1340428"/>
    <lineage>
        <taxon>Eukaryota</taxon>
        <taxon>Fungi</taxon>
        <taxon>Dikarya</taxon>
        <taxon>Ascomycota</taxon>
        <taxon>Pezizomycotina</taxon>
        <taxon>Dothideomycetes</taxon>
        <taxon>Pleosporomycetidae</taxon>
        <taxon>Pleosporales</taxon>
        <taxon>Sporormiaceae</taxon>
        <taxon>Sporormia</taxon>
    </lineage>
</organism>
<keyword evidence="4" id="KW-1185">Reference proteome</keyword>
<name>A0A6A6UUA3_9PLEO</name>
<dbReference type="PANTHER" id="PTHR21310:SF15">
    <property type="entry name" value="AMINOGLYCOSIDE PHOSPHOTRANSFERASE DOMAIN-CONTAINING PROTEIN"/>
    <property type="match status" value="1"/>
</dbReference>
<dbReference type="Gene3D" id="3.90.1200.10">
    <property type="match status" value="1"/>
</dbReference>
<proteinExistence type="predicted"/>
<dbReference type="Pfam" id="PF01636">
    <property type="entry name" value="APH"/>
    <property type="match status" value="1"/>
</dbReference>
<dbReference type="AlphaFoldDB" id="A0A6A6UUA3"/>
<sequence>MGETPQQWKSSERHYTLTSSTFTKRELRQDELPTSIYTGQVVEPRWSRERLRNEAATLQFIASKTTIPVPQFLGLYEADGLLYLATKRASGVPLDKISGPQASSTINRVDEYMNEVVLPQLRDLRRRTTGSVDDSLPVIPPSRVTYRDKRSHWAQKFRRDEELVFCHNDLGQQNIMVDPDTFDITAIIDWEFAGFFPPEFELALWKHHWSQTKDDAQTDRLIQILDSYDEQNVTSNVMEPTSTGFKSTVPMDDSCEPGL</sequence>